<comment type="caution">
    <text evidence="3">The sequence shown here is derived from an EMBL/GenBank/DDBJ whole genome shotgun (WGS) entry which is preliminary data.</text>
</comment>
<sequence length="774" mass="85806">MGPGDIGTASYDVRRSHAPISNKESTDQVLWTSLNAPYREFVQRQCDVTSGMHSSRARSQRRQPSQWEHLAACGSQSDARPVPRALRSQSENGYAHIKRTATPLRLRWRRVEEMSRESRPTVVPRLCDVIQFSSRETNVPAEAQKHQKRIKGFVTEASSEHSTFPVPLLGPHVSRDNILGLLVLQNTRARVYSRDWIILTAMHWRCLPANHGHSVLELPNSDWPSRVRNCSPTKTLGQLYYATNGRWEPRWLSGQTARLPPRPNGFNPRQGHSRISASVFSRGSPVSRDLALRRCSILTSFHPLTVSRTALAVFLTGKCLIFDTVTGMGSFFLLVVVAAAVLRADVDGDRLRIRPKASVSVWLPPSCSAASVALAFRGKCSSSSPCCRPAGRHSHGREEGRRPERGRGRKGRLFLVIFAPAVVELTLPLCLEAKPRKEASRLAMSFPSHFCTHPDRLPPTGSIPGRVTPDFPMRESCRTMPLVGGFSRGSPVSHALTFWRCSHFQLASPISTLSTSLLRAAQISPFAINIPCHVRAVPQYDSCNAWRHDTLWLLRRSSVARWLMAGCCETTQTGPSRHKSLCTWNYLGRRANESRWRCGIRAAATLCVIFTSQKVTPRYNRGAAVAERLARTPPPPPGQGEPGSIPRRVTPDFRKWESCRTMPLVGGSSRGSPASPAASFRRRSIFTIITPIGSRGLAAKDLPNLFTHVRTVVGRVGTVVEASLHGWCSCSTYLPVLVYGNMTFDLSEGSDLCTHRANITCTGLYCRQRGAPDE</sequence>
<protein>
    <submittedName>
        <fullName evidence="3">Uncharacterized protein</fullName>
    </submittedName>
</protein>
<accession>A0ABQ9H2V5</accession>
<gene>
    <name evidence="3" type="ORF">PR048_019186</name>
</gene>
<dbReference type="EMBL" id="JARBHB010000007">
    <property type="protein sequence ID" value="KAJ8878605.1"/>
    <property type="molecule type" value="Genomic_DNA"/>
</dbReference>
<proteinExistence type="predicted"/>
<evidence type="ECO:0000313" key="3">
    <source>
        <dbReference type="EMBL" id="KAJ8878605.1"/>
    </source>
</evidence>
<feature type="region of interest" description="Disordered" evidence="1">
    <location>
        <begin position="386"/>
        <end position="406"/>
    </location>
</feature>
<evidence type="ECO:0000256" key="2">
    <source>
        <dbReference type="SAM" id="Phobius"/>
    </source>
</evidence>
<dbReference type="Proteomes" id="UP001159363">
    <property type="component" value="Chromosome 6"/>
</dbReference>
<keyword evidence="4" id="KW-1185">Reference proteome</keyword>
<organism evidence="3 4">
    <name type="scientific">Dryococelus australis</name>
    <dbReference type="NCBI Taxonomy" id="614101"/>
    <lineage>
        <taxon>Eukaryota</taxon>
        <taxon>Metazoa</taxon>
        <taxon>Ecdysozoa</taxon>
        <taxon>Arthropoda</taxon>
        <taxon>Hexapoda</taxon>
        <taxon>Insecta</taxon>
        <taxon>Pterygota</taxon>
        <taxon>Neoptera</taxon>
        <taxon>Polyneoptera</taxon>
        <taxon>Phasmatodea</taxon>
        <taxon>Verophasmatodea</taxon>
        <taxon>Anareolatae</taxon>
        <taxon>Phasmatidae</taxon>
        <taxon>Eurycanthinae</taxon>
        <taxon>Dryococelus</taxon>
    </lineage>
</organism>
<evidence type="ECO:0000256" key="1">
    <source>
        <dbReference type="SAM" id="MobiDB-lite"/>
    </source>
</evidence>
<keyword evidence="2" id="KW-0472">Membrane</keyword>
<feature type="transmembrane region" description="Helical" evidence="2">
    <location>
        <begin position="411"/>
        <end position="429"/>
    </location>
</feature>
<keyword evidence="2" id="KW-0812">Transmembrane</keyword>
<name>A0ABQ9H2V5_9NEOP</name>
<reference evidence="3 4" key="1">
    <citation type="submission" date="2023-02" db="EMBL/GenBank/DDBJ databases">
        <title>LHISI_Scaffold_Assembly.</title>
        <authorList>
            <person name="Stuart O.P."/>
            <person name="Cleave R."/>
            <person name="Magrath M.J.L."/>
            <person name="Mikheyev A.S."/>
        </authorList>
    </citation>
    <scope>NUCLEOTIDE SEQUENCE [LARGE SCALE GENOMIC DNA]</scope>
    <source>
        <strain evidence="3">Daus_M_001</strain>
        <tissue evidence="3">Leg muscle</tissue>
    </source>
</reference>
<feature type="compositionally biased region" description="Basic and acidic residues" evidence="1">
    <location>
        <begin position="396"/>
        <end position="406"/>
    </location>
</feature>
<evidence type="ECO:0000313" key="4">
    <source>
        <dbReference type="Proteomes" id="UP001159363"/>
    </source>
</evidence>
<feature type="region of interest" description="Disordered" evidence="1">
    <location>
        <begin position="629"/>
        <end position="649"/>
    </location>
</feature>
<keyword evidence="2" id="KW-1133">Transmembrane helix</keyword>
<feature type="transmembrane region" description="Helical" evidence="2">
    <location>
        <begin position="320"/>
        <end position="342"/>
    </location>
</feature>